<dbReference type="EMBL" id="JACCCV010000002">
    <property type="protein sequence ID" value="NYF53575.1"/>
    <property type="molecule type" value="Genomic_DNA"/>
</dbReference>
<keyword evidence="1" id="KW-0812">Transmembrane</keyword>
<evidence type="ECO:0000313" key="2">
    <source>
        <dbReference type="EMBL" id="NYF53575.1"/>
    </source>
</evidence>
<reference evidence="2 3" key="1">
    <citation type="submission" date="2020-07" db="EMBL/GenBank/DDBJ databases">
        <title>Genomic Encyclopedia of Type Strains, Phase IV (KMG-V): Genome sequencing to study the core and pangenomes of soil and plant-associated prokaryotes.</title>
        <authorList>
            <person name="Whitman W."/>
        </authorList>
    </citation>
    <scope>NUCLEOTIDE SEQUENCE [LARGE SCALE GENOMIC DNA]</scope>
    <source>
        <strain evidence="2 3">M8UP30</strain>
    </source>
</reference>
<gene>
    <name evidence="2" type="ORF">HDF12_003974</name>
</gene>
<proteinExistence type="predicted"/>
<feature type="transmembrane region" description="Helical" evidence="1">
    <location>
        <begin position="123"/>
        <end position="147"/>
    </location>
</feature>
<feature type="transmembrane region" description="Helical" evidence="1">
    <location>
        <begin position="286"/>
        <end position="304"/>
    </location>
</feature>
<dbReference type="AlphaFoldDB" id="A0A7Y9NQA0"/>
<dbReference type="Proteomes" id="UP000534186">
    <property type="component" value="Unassembled WGS sequence"/>
</dbReference>
<comment type="caution">
    <text evidence="2">The sequence shown here is derived from an EMBL/GenBank/DDBJ whole genome shotgun (WGS) entry which is preliminary data.</text>
</comment>
<evidence type="ECO:0008006" key="4">
    <source>
        <dbReference type="Google" id="ProtNLM"/>
    </source>
</evidence>
<organism evidence="2 3">
    <name type="scientific">Tunturiibacter lichenicola</name>
    <dbReference type="NCBI Taxonomy" id="2051959"/>
    <lineage>
        <taxon>Bacteria</taxon>
        <taxon>Pseudomonadati</taxon>
        <taxon>Acidobacteriota</taxon>
        <taxon>Terriglobia</taxon>
        <taxon>Terriglobales</taxon>
        <taxon>Acidobacteriaceae</taxon>
        <taxon>Tunturiibacter</taxon>
    </lineage>
</organism>
<keyword evidence="1" id="KW-0472">Membrane</keyword>
<accession>A0A7Y9NQA0</accession>
<protein>
    <recommendedName>
        <fullName evidence="4">Glycosyltransferase RgtA/B/C/D-like domain-containing protein</fullName>
    </recommendedName>
</protein>
<sequence>MILFAYSRNLVVHGAIIFFAGGPRVEGATDFAWMALVAGAMRVGLDPSWFSAMVNVGSLLGLAFALLRLARVHISTLRLLAIAGSAALFPQIFAAASGFAVLPDALLLATVTLLVIEKRVVRASLTALGLCLFRPDGVVFVLPLLTYAMVSSEDRRGTLGRVAAFFLLPGLVYFTWRVHYFGELFPLPFLVKSDARRVLGLVVAHSLQESFKYLLFDAAVLIPMVLLRGLQPRFLFVSLIAAPTAFYWMMRLDQNIGDRFFYYLPLAAAVLLAVNWKQTPLSSRRAVLRISFGAWLLLIAMPFYRELRTFRDMQFNEAKDIAQELSAMQEHATMITTETGFLPYYSGWTTYDPWGLNTPEFAHRFIQPTDVERLHADVIVVHPDQPERCLIQPGWQMQYGSRTWPNLTRNLVIGADPSRYELWLVSYGSEFYRLRKGWRYGEGDRECWFLLRDSPRYSGIAEALARHNGVGPPESIGLEQEHGLRAAR</sequence>
<evidence type="ECO:0000313" key="3">
    <source>
        <dbReference type="Proteomes" id="UP000534186"/>
    </source>
</evidence>
<feature type="transmembrane region" description="Helical" evidence="1">
    <location>
        <begin position="159"/>
        <end position="176"/>
    </location>
</feature>
<evidence type="ECO:0000256" key="1">
    <source>
        <dbReference type="SAM" id="Phobius"/>
    </source>
</evidence>
<feature type="transmembrane region" description="Helical" evidence="1">
    <location>
        <begin position="49"/>
        <end position="67"/>
    </location>
</feature>
<name>A0A7Y9NQA0_9BACT</name>
<feature type="transmembrane region" description="Helical" evidence="1">
    <location>
        <begin position="256"/>
        <end position="274"/>
    </location>
</feature>
<feature type="transmembrane region" description="Helical" evidence="1">
    <location>
        <begin position="234"/>
        <end position="250"/>
    </location>
</feature>
<keyword evidence="1" id="KW-1133">Transmembrane helix</keyword>
<feature type="transmembrane region" description="Helical" evidence="1">
    <location>
        <begin position="79"/>
        <end position="103"/>
    </location>
</feature>